<evidence type="ECO:0000313" key="1">
    <source>
        <dbReference type="EMBL" id="GAI25363.1"/>
    </source>
</evidence>
<sequence length="83" mass="9861">IIWDVKTRGSPATLFYRALRGYDYPTKAGRSHSAGILDEIPDDVWEFINRSTLLIEEEYAKMVEDIFKEFSKHLIWHRFEVEI</sequence>
<organism evidence="1">
    <name type="scientific">marine sediment metagenome</name>
    <dbReference type="NCBI Taxonomy" id="412755"/>
    <lineage>
        <taxon>unclassified sequences</taxon>
        <taxon>metagenomes</taxon>
        <taxon>ecological metagenomes</taxon>
    </lineage>
</organism>
<name>X1M1Y1_9ZZZZ</name>
<proteinExistence type="predicted"/>
<reference evidence="1" key="1">
    <citation type="journal article" date="2014" name="Front. Microbiol.">
        <title>High frequency of phylogenetically diverse reductive dehalogenase-homologous genes in deep subseafloor sedimentary metagenomes.</title>
        <authorList>
            <person name="Kawai M."/>
            <person name="Futagami T."/>
            <person name="Toyoda A."/>
            <person name="Takaki Y."/>
            <person name="Nishi S."/>
            <person name="Hori S."/>
            <person name="Arai W."/>
            <person name="Tsubouchi T."/>
            <person name="Morono Y."/>
            <person name="Uchiyama I."/>
            <person name="Ito T."/>
            <person name="Fujiyama A."/>
            <person name="Inagaki F."/>
            <person name="Takami H."/>
        </authorList>
    </citation>
    <scope>NUCLEOTIDE SEQUENCE</scope>
    <source>
        <strain evidence="1">Expedition CK06-06</strain>
    </source>
</reference>
<comment type="caution">
    <text evidence="1">The sequence shown here is derived from an EMBL/GenBank/DDBJ whole genome shotgun (WGS) entry which is preliminary data.</text>
</comment>
<feature type="non-terminal residue" evidence="1">
    <location>
        <position position="1"/>
    </location>
</feature>
<accession>X1M1Y1</accession>
<protein>
    <submittedName>
        <fullName evidence="1">Uncharacterized protein</fullName>
    </submittedName>
</protein>
<dbReference type="AlphaFoldDB" id="X1M1Y1"/>
<gene>
    <name evidence="1" type="ORF">S06H3_29978</name>
</gene>
<dbReference type="EMBL" id="BARV01017619">
    <property type="protein sequence ID" value="GAI25363.1"/>
    <property type="molecule type" value="Genomic_DNA"/>
</dbReference>